<evidence type="ECO:0000313" key="2">
    <source>
        <dbReference type="Proteomes" id="UP001516400"/>
    </source>
</evidence>
<dbReference type="AlphaFoldDB" id="A0ABD2NEP1"/>
<keyword evidence="2" id="KW-1185">Reference proteome</keyword>
<feature type="non-terminal residue" evidence="1">
    <location>
        <position position="1"/>
    </location>
</feature>
<proteinExistence type="predicted"/>
<comment type="caution">
    <text evidence="1">The sequence shown here is derived from an EMBL/GenBank/DDBJ whole genome shotgun (WGS) entry which is preliminary data.</text>
</comment>
<gene>
    <name evidence="1" type="ORF">HHI36_012315</name>
</gene>
<sequence>EYKRCNPRYNQDFTMCIYLWSAIPDQNHLRLLSDLPHPSTIYTNLPMPWPKKYQLRRYGHPLPSVNQIGYF</sequence>
<accession>A0ABD2NEP1</accession>
<evidence type="ECO:0000313" key="1">
    <source>
        <dbReference type="EMBL" id="KAL3276950.1"/>
    </source>
</evidence>
<dbReference type="Proteomes" id="UP001516400">
    <property type="component" value="Unassembled WGS sequence"/>
</dbReference>
<reference evidence="1 2" key="1">
    <citation type="journal article" date="2021" name="BMC Biol.">
        <title>Horizontally acquired antibacterial genes associated with adaptive radiation of ladybird beetles.</title>
        <authorList>
            <person name="Li H.S."/>
            <person name="Tang X.F."/>
            <person name="Huang Y.H."/>
            <person name="Xu Z.Y."/>
            <person name="Chen M.L."/>
            <person name="Du X.Y."/>
            <person name="Qiu B.Y."/>
            <person name="Chen P.T."/>
            <person name="Zhang W."/>
            <person name="Slipinski A."/>
            <person name="Escalona H.E."/>
            <person name="Waterhouse R.M."/>
            <person name="Zwick A."/>
            <person name="Pang H."/>
        </authorList>
    </citation>
    <scope>NUCLEOTIDE SEQUENCE [LARGE SCALE GENOMIC DNA]</scope>
    <source>
        <strain evidence="1">SYSU2018</strain>
    </source>
</reference>
<name>A0ABD2NEP1_9CUCU</name>
<organism evidence="1 2">
    <name type="scientific">Cryptolaemus montrouzieri</name>
    <dbReference type="NCBI Taxonomy" id="559131"/>
    <lineage>
        <taxon>Eukaryota</taxon>
        <taxon>Metazoa</taxon>
        <taxon>Ecdysozoa</taxon>
        <taxon>Arthropoda</taxon>
        <taxon>Hexapoda</taxon>
        <taxon>Insecta</taxon>
        <taxon>Pterygota</taxon>
        <taxon>Neoptera</taxon>
        <taxon>Endopterygota</taxon>
        <taxon>Coleoptera</taxon>
        <taxon>Polyphaga</taxon>
        <taxon>Cucujiformia</taxon>
        <taxon>Coccinelloidea</taxon>
        <taxon>Coccinellidae</taxon>
        <taxon>Scymninae</taxon>
        <taxon>Scymnini</taxon>
        <taxon>Cryptolaemus</taxon>
    </lineage>
</organism>
<dbReference type="EMBL" id="JABFTP020000103">
    <property type="protein sequence ID" value="KAL3276950.1"/>
    <property type="molecule type" value="Genomic_DNA"/>
</dbReference>
<protein>
    <submittedName>
        <fullName evidence="1">Uncharacterized protein</fullName>
    </submittedName>
</protein>